<evidence type="ECO:0000259" key="1">
    <source>
        <dbReference type="Pfam" id="PF17667"/>
    </source>
</evidence>
<evidence type="ECO:0000313" key="2">
    <source>
        <dbReference type="EMBL" id="CUA67870.1"/>
    </source>
</evidence>
<dbReference type="PANTHER" id="PTHR38248:SF2">
    <property type="entry name" value="FUNK1 11"/>
    <property type="match status" value="1"/>
</dbReference>
<accession>A0A0K6FNP4</accession>
<dbReference type="AlphaFoldDB" id="A0A0K6FNP4"/>
<dbReference type="Gene3D" id="1.10.510.10">
    <property type="entry name" value="Transferase(Phosphotransferase) domain 1"/>
    <property type="match status" value="1"/>
</dbReference>
<dbReference type="PANTHER" id="PTHR38248">
    <property type="entry name" value="FUNK1 6"/>
    <property type="match status" value="1"/>
</dbReference>
<dbReference type="InterPro" id="IPR040976">
    <property type="entry name" value="Pkinase_fungal"/>
</dbReference>
<dbReference type="InterPro" id="IPR011009">
    <property type="entry name" value="Kinase-like_dom_sf"/>
</dbReference>
<organism evidence="2 3">
    <name type="scientific">Rhizoctonia solani</name>
    <dbReference type="NCBI Taxonomy" id="456999"/>
    <lineage>
        <taxon>Eukaryota</taxon>
        <taxon>Fungi</taxon>
        <taxon>Dikarya</taxon>
        <taxon>Basidiomycota</taxon>
        <taxon>Agaricomycotina</taxon>
        <taxon>Agaricomycetes</taxon>
        <taxon>Cantharellales</taxon>
        <taxon>Ceratobasidiaceae</taxon>
        <taxon>Rhizoctonia</taxon>
    </lineage>
</organism>
<feature type="domain" description="Fungal-type protein kinase" evidence="1">
    <location>
        <begin position="112"/>
        <end position="305"/>
    </location>
</feature>
<dbReference type="SUPFAM" id="SSF56112">
    <property type="entry name" value="Protein kinase-like (PK-like)"/>
    <property type="match status" value="1"/>
</dbReference>
<keyword evidence="3" id="KW-1185">Reference proteome</keyword>
<sequence>MVLIEPQNQHLAWATKIGDHVYISEAPRSLAGPGQRWYTTPAIEVETSAPVFIKDIWRDPQRLFQEFELFRRAHEGGALAGLMRVYAHRHVLNESKERVTTAAHQFGLDQRREKMRLVTEDIGRPLETVQSLRQFLSVMYDACALQRNLYRKCGILHRDISDRNIMLAPVGEDYRFRGGYAEVKFLNQVLQADDKAGPEPTCLVIDLGNGADLNVPRAGDQLRQRTGTPKFIARSVSSGMPLDRENRGTTGVLLPSTDGINEYIHRMHTTEYQHEFPNARTETGQQFAHQLFHDAESTFWVIAWTLVRSASQGYQGEQNQDMRFRWFYHLMCRHYPVLDDDDTHDWLCQISENYWTSLLHPDLQSMGSMLSGMFAYVYPEWAFSPLNPEHVHEALMRLMLAEIVKLNNEDISLVVGARWIPPLPEIMLGLSGSLGSISGSGSFTSAI</sequence>
<gene>
    <name evidence="2" type="ORF">RSOLAG22IIIB_03302</name>
</gene>
<protein>
    <recommendedName>
        <fullName evidence="1">Fungal-type protein kinase domain-containing protein</fullName>
    </recommendedName>
</protein>
<name>A0A0K6FNP4_9AGAM</name>
<proteinExistence type="predicted"/>
<reference evidence="2 3" key="1">
    <citation type="submission" date="2015-07" db="EMBL/GenBank/DDBJ databases">
        <authorList>
            <person name="Noorani M."/>
        </authorList>
    </citation>
    <scope>NUCLEOTIDE SEQUENCE [LARGE SCALE GENOMIC DNA]</scope>
    <source>
        <strain evidence="2">BBA 69670</strain>
    </source>
</reference>
<dbReference type="Proteomes" id="UP000044841">
    <property type="component" value="Unassembled WGS sequence"/>
</dbReference>
<dbReference type="Pfam" id="PF17667">
    <property type="entry name" value="Pkinase_fungal"/>
    <property type="match status" value="1"/>
</dbReference>
<evidence type="ECO:0000313" key="3">
    <source>
        <dbReference type="Proteomes" id="UP000044841"/>
    </source>
</evidence>
<dbReference type="EMBL" id="CYGV01000224">
    <property type="protein sequence ID" value="CUA67870.1"/>
    <property type="molecule type" value="Genomic_DNA"/>
</dbReference>